<feature type="transmembrane region" description="Helical" evidence="8">
    <location>
        <begin position="137"/>
        <end position="154"/>
    </location>
</feature>
<gene>
    <name evidence="8" type="primary">mntP</name>
    <name evidence="9" type="ORF">C7U55_10310</name>
</gene>
<dbReference type="PANTHER" id="PTHR35529">
    <property type="entry name" value="MANGANESE EFFLUX PUMP MNTP-RELATED"/>
    <property type="match status" value="1"/>
</dbReference>
<evidence type="ECO:0000256" key="5">
    <source>
        <dbReference type="ARBA" id="ARBA00023065"/>
    </source>
</evidence>
<dbReference type="HAMAP" id="MF_01521">
    <property type="entry name" value="MntP_pump"/>
    <property type="match status" value="1"/>
</dbReference>
<dbReference type="Pfam" id="PF02659">
    <property type="entry name" value="Mntp"/>
    <property type="match status" value="1"/>
</dbReference>
<feature type="transmembrane region" description="Helical" evidence="8">
    <location>
        <begin position="166"/>
        <end position="183"/>
    </location>
</feature>
<comment type="function">
    <text evidence="8">Probably functions as a manganese efflux pump.</text>
</comment>
<evidence type="ECO:0000256" key="8">
    <source>
        <dbReference type="HAMAP-Rule" id="MF_01521"/>
    </source>
</evidence>
<dbReference type="RefSeq" id="WP_106988491.1">
    <property type="nucleotide sequence ID" value="NZ_PYLP01000015.1"/>
</dbReference>
<dbReference type="GO" id="GO:0005384">
    <property type="term" value="F:manganese ion transmembrane transporter activity"/>
    <property type="evidence" value="ECO:0007669"/>
    <property type="project" value="UniProtKB-UniRule"/>
</dbReference>
<sequence length="189" mass="20767">MSLFIEIFLIGVGLSMDAFAVSICKGLSMKMIKKRDVFIIALFFGGFQALMPFIGWFLGKGFESYITSIDHWIAFILLGIIGGKMLIDGIKAEDDEETGEFKLDLKELFLLAIATSIDALAVGITFAFLDYPIVECMSIIGCTTFIISFIGVYIGKIFGSKYEHKAEIAGGIILIVIGLKILLEHLGLF</sequence>
<keyword evidence="6 8" id="KW-0472">Membrane</keyword>
<keyword evidence="2 8" id="KW-1003">Cell membrane</keyword>
<keyword evidence="10" id="KW-1185">Reference proteome</keyword>
<protein>
    <recommendedName>
        <fullName evidence="8">Putative manganese efflux pump MntP</fullName>
    </recommendedName>
</protein>
<evidence type="ECO:0000313" key="9">
    <source>
        <dbReference type="EMBL" id="PST38371.1"/>
    </source>
</evidence>
<proteinExistence type="inferred from homology"/>
<keyword evidence="4 8" id="KW-1133">Transmembrane helix</keyword>
<evidence type="ECO:0000256" key="1">
    <source>
        <dbReference type="ARBA" id="ARBA00022448"/>
    </source>
</evidence>
<dbReference type="EMBL" id="PYLP01000015">
    <property type="protein sequence ID" value="PST38371.1"/>
    <property type="molecule type" value="Genomic_DNA"/>
</dbReference>
<comment type="caution">
    <text evidence="9">The sequence shown here is derived from an EMBL/GenBank/DDBJ whole genome shotgun (WGS) entry which is preliminary data.</text>
</comment>
<reference evidence="10" key="1">
    <citation type="submission" date="2018-03" db="EMBL/GenBank/DDBJ databases">
        <title>Lachnoclostridium SNUG30370 gen.nov., sp.nov., isolated from human faeces.</title>
        <authorList>
            <person name="Seo B."/>
            <person name="Jeon K."/>
            <person name="Ko G."/>
        </authorList>
    </citation>
    <scope>NUCLEOTIDE SEQUENCE [LARGE SCALE GENOMIC DNA]</scope>
    <source>
        <strain evidence="10">SNUG30370</strain>
    </source>
</reference>
<evidence type="ECO:0000256" key="3">
    <source>
        <dbReference type="ARBA" id="ARBA00022692"/>
    </source>
</evidence>
<evidence type="ECO:0000256" key="4">
    <source>
        <dbReference type="ARBA" id="ARBA00022989"/>
    </source>
</evidence>
<keyword evidence="5 8" id="KW-0406">Ion transport</keyword>
<comment type="subcellular location">
    <subcellularLocation>
        <location evidence="8">Cell membrane</location>
        <topology evidence="8">Multi-pass membrane protein</topology>
    </subcellularLocation>
</comment>
<evidence type="ECO:0000256" key="6">
    <source>
        <dbReference type="ARBA" id="ARBA00023136"/>
    </source>
</evidence>
<dbReference type="GeneID" id="77471485"/>
<feature type="transmembrane region" description="Helical" evidence="8">
    <location>
        <begin position="6"/>
        <end position="24"/>
    </location>
</feature>
<dbReference type="Proteomes" id="UP000241201">
    <property type="component" value="Unassembled WGS sequence"/>
</dbReference>
<organism evidence="9 10">
    <name type="scientific">Faecalibacillus faecis</name>
    <dbReference type="NCBI Taxonomy" id="1982628"/>
    <lineage>
        <taxon>Bacteria</taxon>
        <taxon>Bacillati</taxon>
        <taxon>Bacillota</taxon>
        <taxon>Erysipelotrichia</taxon>
        <taxon>Erysipelotrichales</taxon>
        <taxon>Coprobacillaceae</taxon>
        <taxon>Faecalibacillus</taxon>
    </lineage>
</organism>
<evidence type="ECO:0000256" key="2">
    <source>
        <dbReference type="ARBA" id="ARBA00022475"/>
    </source>
</evidence>
<dbReference type="AlphaFoldDB" id="A0A2T3FSZ5"/>
<feature type="transmembrane region" description="Helical" evidence="8">
    <location>
        <begin position="69"/>
        <end position="87"/>
    </location>
</feature>
<dbReference type="InterPro" id="IPR022929">
    <property type="entry name" value="Put_MntP"/>
</dbReference>
<feature type="transmembrane region" description="Helical" evidence="8">
    <location>
        <begin position="108"/>
        <end position="131"/>
    </location>
</feature>
<dbReference type="InterPro" id="IPR003810">
    <property type="entry name" value="Mntp/YtaF"/>
</dbReference>
<comment type="similarity">
    <text evidence="8">Belongs to the MntP (TC 9.B.29) family.</text>
</comment>
<dbReference type="PANTHER" id="PTHR35529:SF1">
    <property type="entry name" value="MANGANESE EFFLUX PUMP MNTP-RELATED"/>
    <property type="match status" value="1"/>
</dbReference>
<feature type="transmembrane region" description="Helical" evidence="8">
    <location>
        <begin position="36"/>
        <end position="57"/>
    </location>
</feature>
<keyword evidence="7 8" id="KW-0464">Manganese</keyword>
<keyword evidence="1 8" id="KW-0813">Transport</keyword>
<dbReference type="GO" id="GO:0005886">
    <property type="term" value="C:plasma membrane"/>
    <property type="evidence" value="ECO:0007669"/>
    <property type="project" value="UniProtKB-SubCell"/>
</dbReference>
<evidence type="ECO:0000256" key="7">
    <source>
        <dbReference type="ARBA" id="ARBA00023211"/>
    </source>
</evidence>
<keyword evidence="3 8" id="KW-0812">Transmembrane</keyword>
<evidence type="ECO:0000313" key="10">
    <source>
        <dbReference type="Proteomes" id="UP000241201"/>
    </source>
</evidence>
<accession>A0A2T3FSZ5</accession>
<name>A0A2T3FSZ5_9FIRM</name>